<keyword evidence="1" id="KW-1185">Reference proteome</keyword>
<dbReference type="AlphaFoldDB" id="A0A915KD41"/>
<accession>A0A915KD41</accession>
<protein>
    <submittedName>
        <fullName evidence="2">Uncharacterized protein</fullName>
    </submittedName>
</protein>
<dbReference type="Proteomes" id="UP000887565">
    <property type="component" value="Unplaced"/>
</dbReference>
<evidence type="ECO:0000313" key="1">
    <source>
        <dbReference type="Proteomes" id="UP000887565"/>
    </source>
</evidence>
<reference evidence="2" key="1">
    <citation type="submission" date="2022-11" db="UniProtKB">
        <authorList>
            <consortium name="WormBaseParasite"/>
        </authorList>
    </citation>
    <scope>IDENTIFICATION</scope>
</reference>
<proteinExistence type="predicted"/>
<organism evidence="1 2">
    <name type="scientific">Romanomermis culicivorax</name>
    <name type="common">Nematode worm</name>
    <dbReference type="NCBI Taxonomy" id="13658"/>
    <lineage>
        <taxon>Eukaryota</taxon>
        <taxon>Metazoa</taxon>
        <taxon>Ecdysozoa</taxon>
        <taxon>Nematoda</taxon>
        <taxon>Enoplea</taxon>
        <taxon>Dorylaimia</taxon>
        <taxon>Mermithida</taxon>
        <taxon>Mermithoidea</taxon>
        <taxon>Mermithidae</taxon>
        <taxon>Romanomermis</taxon>
    </lineage>
</organism>
<sequence>MTKRPISQPTLSDHMLLAPDYAWPLVEAITIPSHEEVKQAQVANPAVTQIVASLRISNTVKHPPVFFMEDGPLYRQIKDNRQLGQTTTASMFSNILLGPHGIPPHYHPTLEPMVNRCNQVIVKLWQTACHSPAAALTTAYANSRYPTFLARSS</sequence>
<evidence type="ECO:0000313" key="2">
    <source>
        <dbReference type="WBParaSite" id="nRc.2.0.1.t36708-RA"/>
    </source>
</evidence>
<dbReference type="WBParaSite" id="nRc.2.0.1.t36708-RA">
    <property type="protein sequence ID" value="nRc.2.0.1.t36708-RA"/>
    <property type="gene ID" value="nRc.2.0.1.g36708"/>
</dbReference>
<name>A0A915KD41_ROMCU</name>